<comment type="caution">
    <text evidence="2">The sequence shown here is derived from an EMBL/GenBank/DDBJ whole genome shotgun (WGS) entry which is preliminary data.</text>
</comment>
<dbReference type="AlphaFoldDB" id="A0A0P9DRA1"/>
<dbReference type="Gene3D" id="1.10.10.10">
    <property type="entry name" value="Winged helix-like DNA-binding domain superfamily/Winged helix DNA-binding domain"/>
    <property type="match status" value="1"/>
</dbReference>
<name>A0A0P9DRA1_9CHLR</name>
<evidence type="ECO:0000313" key="3">
    <source>
        <dbReference type="Proteomes" id="UP000050509"/>
    </source>
</evidence>
<dbReference type="SUPFAM" id="SSF46785">
    <property type="entry name" value="Winged helix' DNA-binding domain"/>
    <property type="match status" value="1"/>
</dbReference>
<reference evidence="2 3" key="1">
    <citation type="submission" date="2015-09" db="EMBL/GenBank/DDBJ databases">
        <title>Draft genome sequence of Kouleothrix aurantiaca JCM 19913.</title>
        <authorList>
            <person name="Hemp J."/>
        </authorList>
    </citation>
    <scope>NUCLEOTIDE SEQUENCE [LARGE SCALE GENOMIC DNA]</scope>
    <source>
        <strain evidence="2 3">COM-B</strain>
    </source>
</reference>
<evidence type="ECO:0000313" key="2">
    <source>
        <dbReference type="EMBL" id="KPV52738.1"/>
    </source>
</evidence>
<dbReference type="EMBL" id="LJCR01000448">
    <property type="protein sequence ID" value="KPV52738.1"/>
    <property type="molecule type" value="Genomic_DNA"/>
</dbReference>
<sequence length="81" mass="8943">MTQTTANARRLLSLFERMRATKMDGAISRLHALNLSFSHVRALHMLAAAPHLQMKDLAEKLGFTPPSVTALTRRLVATGMV</sequence>
<dbReference type="GO" id="GO:0003700">
    <property type="term" value="F:DNA-binding transcription factor activity"/>
    <property type="evidence" value="ECO:0007669"/>
    <property type="project" value="InterPro"/>
</dbReference>
<keyword evidence="3" id="KW-1185">Reference proteome</keyword>
<proteinExistence type="predicted"/>
<dbReference type="InterPro" id="IPR000835">
    <property type="entry name" value="HTH_MarR-typ"/>
</dbReference>
<evidence type="ECO:0000259" key="1">
    <source>
        <dbReference type="Pfam" id="PF12802"/>
    </source>
</evidence>
<dbReference type="InterPro" id="IPR036390">
    <property type="entry name" value="WH_DNA-bd_sf"/>
</dbReference>
<dbReference type="Proteomes" id="UP000050509">
    <property type="component" value="Unassembled WGS sequence"/>
</dbReference>
<gene>
    <name evidence="2" type="ORF">SE17_13725</name>
</gene>
<dbReference type="InterPro" id="IPR036388">
    <property type="entry name" value="WH-like_DNA-bd_sf"/>
</dbReference>
<organism evidence="2 3">
    <name type="scientific">Kouleothrix aurantiaca</name>
    <dbReference type="NCBI Taxonomy" id="186479"/>
    <lineage>
        <taxon>Bacteria</taxon>
        <taxon>Bacillati</taxon>
        <taxon>Chloroflexota</taxon>
        <taxon>Chloroflexia</taxon>
        <taxon>Chloroflexales</taxon>
        <taxon>Roseiflexineae</taxon>
        <taxon>Roseiflexaceae</taxon>
        <taxon>Kouleothrix</taxon>
    </lineage>
</organism>
<feature type="non-terminal residue" evidence="2">
    <location>
        <position position="81"/>
    </location>
</feature>
<protein>
    <recommendedName>
        <fullName evidence="1">HTH marR-type domain-containing protein</fullName>
    </recommendedName>
</protein>
<feature type="domain" description="HTH marR-type" evidence="1">
    <location>
        <begin position="34"/>
        <end position="81"/>
    </location>
</feature>
<accession>A0A0P9DRA1</accession>
<dbReference type="Pfam" id="PF12802">
    <property type="entry name" value="MarR_2"/>
    <property type="match status" value="1"/>
</dbReference>